<feature type="signal peptide" evidence="1">
    <location>
        <begin position="1"/>
        <end position="26"/>
    </location>
</feature>
<dbReference type="EMBL" id="VTEU01000008">
    <property type="protein sequence ID" value="TYS57345.1"/>
    <property type="molecule type" value="Genomic_DNA"/>
</dbReference>
<evidence type="ECO:0000313" key="5">
    <source>
        <dbReference type="Proteomes" id="UP000323393"/>
    </source>
</evidence>
<dbReference type="EMBL" id="CP020880">
    <property type="protein sequence ID" value="ART74735.1"/>
    <property type="molecule type" value="Genomic_DNA"/>
</dbReference>
<organism evidence="3 5">
    <name type="scientific">Sutcliffiella horikoshii</name>
    <dbReference type="NCBI Taxonomy" id="79883"/>
    <lineage>
        <taxon>Bacteria</taxon>
        <taxon>Bacillati</taxon>
        <taxon>Bacillota</taxon>
        <taxon>Bacilli</taxon>
        <taxon>Bacillales</taxon>
        <taxon>Bacillaceae</taxon>
        <taxon>Sutcliffiella</taxon>
    </lineage>
</organism>
<keyword evidence="4" id="KW-1185">Reference proteome</keyword>
<evidence type="ECO:0000313" key="4">
    <source>
        <dbReference type="Proteomes" id="UP000195573"/>
    </source>
</evidence>
<dbReference type="Gene3D" id="2.60.40.420">
    <property type="entry name" value="Cupredoxins - blue copper proteins"/>
    <property type="match status" value="1"/>
</dbReference>
<protein>
    <submittedName>
        <fullName evidence="3">Cytochrome C oxidase subunit II</fullName>
    </submittedName>
</protein>
<evidence type="ECO:0000313" key="3">
    <source>
        <dbReference type="EMBL" id="TYS57345.1"/>
    </source>
</evidence>
<dbReference type="PROSITE" id="PS51257">
    <property type="entry name" value="PROKAR_LIPOPROTEIN"/>
    <property type="match status" value="1"/>
</dbReference>
<dbReference type="Proteomes" id="UP000195573">
    <property type="component" value="Chromosome"/>
</dbReference>
<dbReference type="RefSeq" id="WP_088016718.1">
    <property type="nucleotide sequence ID" value="NZ_CP020880.1"/>
</dbReference>
<reference evidence="3 5" key="2">
    <citation type="submission" date="2019-08" db="EMBL/GenBank/DDBJ databases">
        <title>Bacillus genomes from the desert of Cuatro Cienegas, Coahuila.</title>
        <authorList>
            <person name="Olmedo-Alvarez G."/>
        </authorList>
    </citation>
    <scope>NUCLEOTIDE SEQUENCE [LARGE SCALE GENOMIC DNA]</scope>
    <source>
        <strain evidence="3 5">CH88_3T</strain>
    </source>
</reference>
<gene>
    <name evidence="2" type="ORF">B4U37_01060</name>
    <name evidence="3" type="ORF">FZC74_16780</name>
</gene>
<dbReference type="KEGG" id="bhk:B4U37_01060"/>
<proteinExistence type="predicted"/>
<dbReference type="Proteomes" id="UP000323393">
    <property type="component" value="Unassembled WGS sequence"/>
</dbReference>
<accession>A0A1Y0CIJ2</accession>
<sequence>MFSFKKFLVCCFALVLLLGVMTGCGSDEVSVEDAEAEVTIKSSNWEFDKATYTAPAGKPVAIHHENVEGHHGITIKGTDVKIQGDGSVVANLKPGEYEIICDIMCGTGHTEMVSKLVVE</sequence>
<dbReference type="SUPFAM" id="SSF49503">
    <property type="entry name" value="Cupredoxins"/>
    <property type="match status" value="1"/>
</dbReference>
<keyword evidence="1" id="KW-0732">Signal</keyword>
<evidence type="ECO:0000256" key="1">
    <source>
        <dbReference type="SAM" id="SignalP"/>
    </source>
</evidence>
<dbReference type="AlphaFoldDB" id="A0A1Y0CIJ2"/>
<dbReference type="GeneID" id="96737032"/>
<feature type="chain" id="PRO_5044568389" evidence="1">
    <location>
        <begin position="27"/>
        <end position="119"/>
    </location>
</feature>
<evidence type="ECO:0000313" key="2">
    <source>
        <dbReference type="EMBL" id="ART74735.1"/>
    </source>
</evidence>
<name>A0A1Y0CIJ2_9BACI</name>
<dbReference type="InterPro" id="IPR008972">
    <property type="entry name" value="Cupredoxin"/>
</dbReference>
<reference evidence="2 4" key="1">
    <citation type="submission" date="2017-04" db="EMBL/GenBank/DDBJ databases">
        <title>Complete Genome Sequence of the Bacillus horikoshii 20a strain from Cuatro Cienegas, Coahuila, Mexico.</title>
        <authorList>
            <person name="Zarza E."/>
            <person name="Alcaraz L.D."/>
            <person name="Aguilar-Salinas B."/>
            <person name="Islas A."/>
            <person name="Olmedo-Alvarez G."/>
        </authorList>
    </citation>
    <scope>NUCLEOTIDE SEQUENCE [LARGE SCALE GENOMIC DNA]</scope>
    <source>
        <strain evidence="2 4">20a</strain>
    </source>
</reference>